<evidence type="ECO:0000313" key="2">
    <source>
        <dbReference type="Proteomes" id="UP001055013"/>
    </source>
</evidence>
<name>A0ACB5QV21_9BURK</name>
<comment type="caution">
    <text evidence="1">The sequence shown here is derived from an EMBL/GenBank/DDBJ whole genome shotgun (WGS) entry which is preliminary data.</text>
</comment>
<keyword evidence="2" id="KW-1185">Reference proteome</keyword>
<reference evidence="1" key="1">
    <citation type="submission" date="2021-09" db="EMBL/GenBank/DDBJ databases">
        <title>Isolation and characterization of 3-chlorobenzoate degrading bacteria from soils in Shizuoka.</title>
        <authorList>
            <person name="Ifat A."/>
            <person name="Ogawa N."/>
            <person name="Kimbara K."/>
            <person name="Moriuchi R."/>
            <person name="Dohra H."/>
            <person name="Shintani M."/>
        </authorList>
    </citation>
    <scope>NUCLEOTIDE SEQUENCE</scope>
    <source>
        <strain evidence="1">19CS2-2</strain>
    </source>
</reference>
<accession>A0ACB5QV21</accession>
<gene>
    <name evidence="1" type="ORF">CBA19CS22_18080</name>
</gene>
<protein>
    <submittedName>
        <fullName evidence="1">Uncharacterized protein</fullName>
    </submittedName>
</protein>
<dbReference type="EMBL" id="BPUR01000009">
    <property type="protein sequence ID" value="GJH18480.1"/>
    <property type="molecule type" value="Genomic_DNA"/>
</dbReference>
<evidence type="ECO:0000313" key="1">
    <source>
        <dbReference type="EMBL" id="GJH18480.1"/>
    </source>
</evidence>
<sequence length="70" mass="7055">MLGAPAGSELTLDGQSLGDASRYDGVNGVMSIEEGPHAIEVRQGSVILVKKRIFAAGGEAVAIDVSSGAQ</sequence>
<dbReference type="Proteomes" id="UP001055013">
    <property type="component" value="Unassembled WGS sequence"/>
</dbReference>
<proteinExistence type="predicted"/>
<organism evidence="1 2">
    <name type="scientific">Caballeronia novacaledonica</name>
    <dbReference type="NCBI Taxonomy" id="1544861"/>
    <lineage>
        <taxon>Bacteria</taxon>
        <taxon>Pseudomonadati</taxon>
        <taxon>Pseudomonadota</taxon>
        <taxon>Betaproteobacteria</taxon>
        <taxon>Burkholderiales</taxon>
        <taxon>Burkholderiaceae</taxon>
        <taxon>Caballeronia</taxon>
    </lineage>
</organism>